<evidence type="ECO:0000313" key="1">
    <source>
        <dbReference type="EMBL" id="KAJ0182195.1"/>
    </source>
</evidence>
<proteinExistence type="predicted"/>
<sequence>MDRRMEETVSRWLEEELDEDDLIESEQEEDVREEENILHSPHDTDTEQEDQSYHNDENAEQNHSDSDNSMPLYFNLKLATLVARASTHVRFRGACTVVLN</sequence>
<evidence type="ECO:0000313" key="2">
    <source>
        <dbReference type="Proteomes" id="UP000824533"/>
    </source>
</evidence>
<dbReference type="Proteomes" id="UP000824533">
    <property type="component" value="Linkage Group LG03"/>
</dbReference>
<dbReference type="EMBL" id="CM034389">
    <property type="protein sequence ID" value="KAJ0182195.1"/>
    <property type="molecule type" value="Genomic_DNA"/>
</dbReference>
<accession>A0ACC1DEF0</accession>
<comment type="caution">
    <text evidence="1">The sequence shown here is derived from an EMBL/GenBank/DDBJ whole genome shotgun (WGS) entry which is preliminary data.</text>
</comment>
<reference evidence="1 2" key="1">
    <citation type="journal article" date="2021" name="Front. Genet.">
        <title>Chromosome-Level Genome Assembly Reveals Significant Gene Expansion in the Toll and IMD Signaling Pathways of Dendrolimus kikuchii.</title>
        <authorList>
            <person name="Zhou J."/>
            <person name="Wu P."/>
            <person name="Xiong Z."/>
            <person name="Liu N."/>
            <person name="Zhao N."/>
            <person name="Ji M."/>
            <person name="Qiu Y."/>
            <person name="Yang B."/>
        </authorList>
    </citation>
    <scope>NUCLEOTIDE SEQUENCE [LARGE SCALE GENOMIC DNA]</scope>
    <source>
        <strain evidence="1">Ann1</strain>
    </source>
</reference>
<keyword evidence="2" id="KW-1185">Reference proteome</keyword>
<organism evidence="1 2">
    <name type="scientific">Dendrolimus kikuchii</name>
    <dbReference type="NCBI Taxonomy" id="765133"/>
    <lineage>
        <taxon>Eukaryota</taxon>
        <taxon>Metazoa</taxon>
        <taxon>Ecdysozoa</taxon>
        <taxon>Arthropoda</taxon>
        <taxon>Hexapoda</taxon>
        <taxon>Insecta</taxon>
        <taxon>Pterygota</taxon>
        <taxon>Neoptera</taxon>
        <taxon>Endopterygota</taxon>
        <taxon>Lepidoptera</taxon>
        <taxon>Glossata</taxon>
        <taxon>Ditrysia</taxon>
        <taxon>Bombycoidea</taxon>
        <taxon>Lasiocampidae</taxon>
        <taxon>Dendrolimus</taxon>
    </lineage>
</organism>
<protein>
    <submittedName>
        <fullName evidence="1">Uncharacterized protein</fullName>
    </submittedName>
</protein>
<name>A0ACC1DEF0_9NEOP</name>
<gene>
    <name evidence="1" type="ORF">K1T71_001564</name>
</gene>